<evidence type="ECO:0000313" key="4">
    <source>
        <dbReference type="Proteomes" id="UP000268033"/>
    </source>
</evidence>
<comment type="caution">
    <text evidence="3">The sequence shown here is derived from an EMBL/GenBank/DDBJ whole genome shotgun (WGS) entry which is preliminary data.</text>
</comment>
<dbReference type="Proteomes" id="UP000268033">
    <property type="component" value="Unassembled WGS sequence"/>
</dbReference>
<dbReference type="InterPro" id="IPR029058">
    <property type="entry name" value="AB_hydrolase_fold"/>
</dbReference>
<evidence type="ECO:0000259" key="2">
    <source>
        <dbReference type="Pfam" id="PF12146"/>
    </source>
</evidence>
<evidence type="ECO:0000256" key="1">
    <source>
        <dbReference type="SAM" id="SignalP"/>
    </source>
</evidence>
<feature type="signal peptide" evidence="1">
    <location>
        <begin position="1"/>
        <end position="21"/>
    </location>
</feature>
<dbReference type="AlphaFoldDB" id="A0A3N1PJ37"/>
<dbReference type="STRING" id="584787.GCA_001247655_00216"/>
<reference evidence="3 4" key="1">
    <citation type="submission" date="2018-11" db="EMBL/GenBank/DDBJ databases">
        <title>Genomic Encyclopedia of Type Strains, Phase IV (KMG-IV): sequencing the most valuable type-strain genomes for metagenomic binning, comparative biology and taxonomic classification.</title>
        <authorList>
            <person name="Goeker M."/>
        </authorList>
    </citation>
    <scope>NUCLEOTIDE SEQUENCE [LARGE SCALE GENOMIC DNA]</scope>
    <source>
        <strain evidence="3 4">DSM 21945</strain>
    </source>
</reference>
<dbReference type="PROSITE" id="PS51257">
    <property type="entry name" value="PROKAR_LIPOPROTEIN"/>
    <property type="match status" value="1"/>
</dbReference>
<proteinExistence type="predicted"/>
<keyword evidence="1" id="KW-0732">Signal</keyword>
<dbReference type="PANTHER" id="PTHR12277:SF81">
    <property type="entry name" value="PROTEIN ABHD13"/>
    <property type="match status" value="1"/>
</dbReference>
<dbReference type="InterPro" id="IPR022742">
    <property type="entry name" value="Hydrolase_4"/>
</dbReference>
<feature type="domain" description="Serine aminopeptidase S33" evidence="2">
    <location>
        <begin position="74"/>
        <end position="195"/>
    </location>
</feature>
<accession>A0A3N1PJ37</accession>
<evidence type="ECO:0000313" key="3">
    <source>
        <dbReference type="EMBL" id="ROQ28613.1"/>
    </source>
</evidence>
<feature type="chain" id="PRO_5018241029" description="Serine aminopeptidase S33 domain-containing protein" evidence="1">
    <location>
        <begin position="22"/>
        <end position="281"/>
    </location>
</feature>
<protein>
    <recommendedName>
        <fullName evidence="2">Serine aminopeptidase S33 domain-containing protein</fullName>
    </recommendedName>
</protein>
<dbReference type="RefSeq" id="WP_123421058.1">
    <property type="nucleotide sequence ID" value="NZ_RJUL01000003.1"/>
</dbReference>
<dbReference type="SUPFAM" id="SSF53474">
    <property type="entry name" value="alpha/beta-Hydrolases"/>
    <property type="match status" value="1"/>
</dbReference>
<dbReference type="PANTHER" id="PTHR12277">
    <property type="entry name" value="ALPHA/BETA HYDROLASE DOMAIN-CONTAINING PROTEIN"/>
    <property type="match status" value="1"/>
</dbReference>
<keyword evidence="4" id="KW-1185">Reference proteome</keyword>
<name>A0A3N1PJ37_9GAMM</name>
<dbReference type="Gene3D" id="3.40.50.1820">
    <property type="entry name" value="alpha/beta hydrolase"/>
    <property type="match status" value="1"/>
</dbReference>
<dbReference type="Pfam" id="PF12146">
    <property type="entry name" value="Hydrolase_4"/>
    <property type="match status" value="1"/>
</dbReference>
<gene>
    <name evidence="3" type="ORF">EDC28_103206</name>
</gene>
<sequence length="281" mass="29710">MIFNRFLAATLLGALALGGCAVKVTPRSMVYQDKTPIALAVPADTVAGAVIAPLSLRTPDGATLAGIEMTVEGAKANVVFYAGNGMTINKAKGILAHFAKVPVNLVWFDYRGSGASSQGGELSVDNLKGDALAVFDLARQRLPQGLPVLVNGLSMGTLLAPYVASERQVDGIVLDGAIESVPTLVDNMVSWWNKPFVTVTVAPQMAALDNKAILKTLHQPILFLEGEDDTTTPPAMTQRLYEASAAKVKILTLLPGIDHAQPMTTDRAVSDYQQFIAHLGS</sequence>
<dbReference type="EMBL" id="RJUL01000003">
    <property type="protein sequence ID" value="ROQ28613.1"/>
    <property type="molecule type" value="Genomic_DNA"/>
</dbReference>
<organism evidence="3 4">
    <name type="scientific">Gallaecimonas pentaromativorans</name>
    <dbReference type="NCBI Taxonomy" id="584787"/>
    <lineage>
        <taxon>Bacteria</taxon>
        <taxon>Pseudomonadati</taxon>
        <taxon>Pseudomonadota</taxon>
        <taxon>Gammaproteobacteria</taxon>
        <taxon>Enterobacterales</taxon>
        <taxon>Gallaecimonadaceae</taxon>
        <taxon>Gallaecimonas</taxon>
    </lineage>
</organism>